<dbReference type="EMBL" id="SBIQ01000005">
    <property type="protein sequence ID" value="KAF7684654.1"/>
    <property type="molecule type" value="Genomic_DNA"/>
</dbReference>
<evidence type="ECO:0000313" key="2">
    <source>
        <dbReference type="Proteomes" id="UP001516464"/>
    </source>
</evidence>
<organism evidence="1 2">
    <name type="scientific">Astathelohania contejeani</name>
    <dbReference type="NCBI Taxonomy" id="164912"/>
    <lineage>
        <taxon>Eukaryota</taxon>
        <taxon>Fungi</taxon>
        <taxon>Fungi incertae sedis</taxon>
        <taxon>Microsporidia</taxon>
        <taxon>Astathelohaniidae</taxon>
        <taxon>Astathelohania</taxon>
    </lineage>
</organism>
<evidence type="ECO:0000313" key="1">
    <source>
        <dbReference type="EMBL" id="KAF7684654.1"/>
    </source>
</evidence>
<protein>
    <submittedName>
        <fullName evidence="1">Uncharacterized protein</fullName>
    </submittedName>
</protein>
<proteinExistence type="predicted"/>
<name>A0ABQ7I2L2_9MICR</name>
<gene>
    <name evidence="1" type="ORF">TCON_0141</name>
</gene>
<comment type="caution">
    <text evidence="1">The sequence shown here is derived from an EMBL/GenBank/DDBJ whole genome shotgun (WGS) entry which is preliminary data.</text>
</comment>
<reference evidence="1 2" key="1">
    <citation type="submission" date="2019-01" db="EMBL/GenBank/DDBJ databases">
        <title>Genomes sequencing and comparative genomics of infectious freshwater microsporidia, Cucumispora dikerogammari and Thelohania contejeani.</title>
        <authorList>
            <person name="Cormier A."/>
            <person name="Giraud I."/>
            <person name="Wattier R."/>
            <person name="Teixeira M."/>
            <person name="Grandjean F."/>
            <person name="Rigaud T."/>
            <person name="Cordaux R."/>
        </authorList>
    </citation>
    <scope>NUCLEOTIDE SEQUENCE [LARGE SCALE GENOMIC DNA]</scope>
    <source>
        <strain evidence="1">T1</strain>
        <tissue evidence="1">Spores</tissue>
    </source>
</reference>
<accession>A0ABQ7I2L2</accession>
<keyword evidence="2" id="KW-1185">Reference proteome</keyword>
<sequence length="101" mass="11871">MLVCGKLKKSIDYLETSCNQMLGHDYTRKHNEVLRCKYGFKKSKKLRSHSVREVTENERAGIRVDTGRRTDILVKNNRPDIFIYNKKENEIILVEVDITTK</sequence>
<dbReference type="Proteomes" id="UP001516464">
    <property type="component" value="Unassembled WGS sequence"/>
</dbReference>